<dbReference type="Gene3D" id="3.30.930.30">
    <property type="match status" value="1"/>
</dbReference>
<evidence type="ECO:0000256" key="2">
    <source>
        <dbReference type="ARBA" id="ARBA00022971"/>
    </source>
</evidence>
<dbReference type="AlphaFoldDB" id="I4DCV2"/>
<geneLocation type="plasmid" evidence="5 6">
    <name>pDESACI.02</name>
</geneLocation>
<dbReference type="NCBIfam" id="NF041496">
    <property type="entry name" value="MobQ"/>
    <property type="match status" value="1"/>
</dbReference>
<dbReference type="Proteomes" id="UP000002892">
    <property type="component" value="Plasmid pDESACI.02"/>
</dbReference>
<dbReference type="EMBL" id="CP003641">
    <property type="protein sequence ID" value="AFM43626.1"/>
    <property type="molecule type" value="Genomic_DNA"/>
</dbReference>
<dbReference type="Pfam" id="PF03389">
    <property type="entry name" value="MobA_MobL"/>
    <property type="match status" value="1"/>
</dbReference>
<dbReference type="KEGG" id="dai:Desaci_4803"/>
<keyword evidence="2" id="KW-0184">Conjugation</keyword>
<organism evidence="5 6">
    <name type="scientific">Desulfosporosinus acidiphilus (strain DSM 22704 / JCM 16185 / SJ4)</name>
    <dbReference type="NCBI Taxonomy" id="646529"/>
    <lineage>
        <taxon>Bacteria</taxon>
        <taxon>Bacillati</taxon>
        <taxon>Bacillota</taxon>
        <taxon>Clostridia</taxon>
        <taxon>Eubacteriales</taxon>
        <taxon>Desulfitobacteriaceae</taxon>
        <taxon>Desulfosporosinus</taxon>
    </lineage>
</organism>
<gene>
    <name evidence="5" type="ordered locus">Desaci_4803</name>
</gene>
<evidence type="ECO:0000256" key="3">
    <source>
        <dbReference type="SAM" id="MobiDB-lite"/>
    </source>
</evidence>
<feature type="region of interest" description="Disordered" evidence="3">
    <location>
        <begin position="248"/>
        <end position="309"/>
    </location>
</feature>
<reference evidence="6" key="1">
    <citation type="journal article" date="2012" name="J. Bacteriol.">
        <title>Complete genome sequences of Desulfosporosinus orientis DSM765T, Desulfosporosinus youngiae DSM17734T, Desulfosporosinus meridiei DSM13257T, and Desulfosporosinus acidiphilus DSM22704T.</title>
        <authorList>
            <person name="Pester M."/>
            <person name="Brambilla E."/>
            <person name="Alazard D."/>
            <person name="Rattei T."/>
            <person name="Weinmaier T."/>
            <person name="Han J."/>
            <person name="Lucas S."/>
            <person name="Lapidus A."/>
            <person name="Cheng J.F."/>
            <person name="Goodwin L."/>
            <person name="Pitluck S."/>
            <person name="Peters L."/>
            <person name="Ovchinnikova G."/>
            <person name="Teshima H."/>
            <person name="Detter J.C."/>
            <person name="Han C.S."/>
            <person name="Tapia R."/>
            <person name="Land M.L."/>
            <person name="Hauser L."/>
            <person name="Kyrpides N.C."/>
            <person name="Ivanova N.N."/>
            <person name="Pagani I."/>
            <person name="Huntmann M."/>
            <person name="Wei C.L."/>
            <person name="Davenport K.W."/>
            <person name="Daligault H."/>
            <person name="Chain P.S."/>
            <person name="Chen A."/>
            <person name="Mavromatis K."/>
            <person name="Markowitz V."/>
            <person name="Szeto E."/>
            <person name="Mikhailova N."/>
            <person name="Pati A."/>
            <person name="Wagner M."/>
            <person name="Woyke T."/>
            <person name="Ollivier B."/>
            <person name="Klenk H.P."/>
            <person name="Spring S."/>
            <person name="Loy A."/>
        </authorList>
    </citation>
    <scope>NUCLEOTIDE SEQUENCE [LARGE SCALE GENOMIC DNA]</scope>
    <source>
        <strain evidence="6">DSM 22704 / JCM 16185 / SJ4</strain>
    </source>
</reference>
<feature type="compositionally biased region" description="Basic and acidic residues" evidence="3">
    <location>
        <begin position="276"/>
        <end position="298"/>
    </location>
</feature>
<evidence type="ECO:0000313" key="5">
    <source>
        <dbReference type="EMBL" id="AFM43626.1"/>
    </source>
</evidence>
<comment type="similarity">
    <text evidence="1">Belongs to the MobA/MobL family.</text>
</comment>
<evidence type="ECO:0000259" key="4">
    <source>
        <dbReference type="Pfam" id="PF03389"/>
    </source>
</evidence>
<dbReference type="OrthoDB" id="1826980at2"/>
<dbReference type="InterPro" id="IPR005053">
    <property type="entry name" value="MobA_MobL"/>
</dbReference>
<accession>I4DCV2</accession>
<keyword evidence="6" id="KW-1185">Reference proteome</keyword>
<dbReference type="RefSeq" id="WP_014825138.1">
    <property type="nucleotide sequence ID" value="NC_018067.1"/>
</dbReference>
<keyword evidence="5" id="KW-0614">Plasmid</keyword>
<feature type="region of interest" description="Disordered" evidence="3">
    <location>
        <begin position="326"/>
        <end position="347"/>
    </location>
</feature>
<sequence>MAIYHLSSQIIGRSGGKSSVASAAYRSGEKIQDEHIGQTFDYTKKMGVDYKEILAPDHSPAWVQDRGQLWNQVELAERRKDAQLARELNIALPKELSKEQQIELIRSFTKEKFVDKGMVADITMHHLDGENPHAHVMLTTREIGPEGFGKKNREWNDRELLKDWRKEWAERTNQALEKADISERIDHRSLKDQGIKNRLPQKHIGVHASAMEKRGIQTERGNQNRLILEINADLKSYDQDNAVYKQAEKQYQKAKSEADIHASKPTPVQPQPKPLGPEEKEVSNEINTRDRNKAHEKPTPPIHEQTQPTTSFNQSFDEIIKGMETDGNTQSKALEPMEKEVGNGRNTLSVDDWKKEILQAKQVTVQPQQQPQEKTYQEIRADFDQARIEFGRQQEAIDRLDSQLRSETFKLQKFDNYEKRIGEVEERLGKLSSFKPWQWNEKKALEQSKARLIKDKQADFGETERGHIVQRITQLHSEKRSKEKKLPDLEKRYKETKGTYDQRSAEIKAMNRQRDFVKSKDLLERYQTGENISDKDKQLINSFSKELNIKKIRIESLDRAR</sequence>
<proteinExistence type="inferred from homology"/>
<evidence type="ECO:0000313" key="6">
    <source>
        <dbReference type="Proteomes" id="UP000002892"/>
    </source>
</evidence>
<feature type="compositionally biased region" description="Basic and acidic residues" evidence="3">
    <location>
        <begin position="248"/>
        <end position="262"/>
    </location>
</feature>
<dbReference type="HOGENOM" id="CLU_025383_5_4_9"/>
<evidence type="ECO:0000256" key="1">
    <source>
        <dbReference type="ARBA" id="ARBA00010873"/>
    </source>
</evidence>
<feature type="domain" description="MobA/MobL protein" evidence="4">
    <location>
        <begin position="17"/>
        <end position="214"/>
    </location>
</feature>
<protein>
    <submittedName>
        <fullName evidence="5">MobA/MobL family protein</fullName>
    </submittedName>
</protein>
<name>I4DCV2_DESAJ</name>